<name>M5UIF3_9BACT</name>
<feature type="region of interest" description="Disordered" evidence="1">
    <location>
        <begin position="1"/>
        <end position="55"/>
    </location>
</feature>
<reference evidence="2 3" key="1">
    <citation type="journal article" date="2013" name="Mar. Genomics">
        <title>Expression of sulfatases in Rhodopirellula baltica and the diversity of sulfatases in the genus Rhodopirellula.</title>
        <authorList>
            <person name="Wegner C.E."/>
            <person name="Richter-Heitmann T."/>
            <person name="Klindworth A."/>
            <person name="Klockow C."/>
            <person name="Richter M."/>
            <person name="Achstetter T."/>
            <person name="Glockner F.O."/>
            <person name="Harder J."/>
        </authorList>
    </citation>
    <scope>NUCLEOTIDE SEQUENCE [LARGE SCALE GENOMIC DNA]</scope>
    <source>
        <strain evidence="2 3">SM41</strain>
    </source>
</reference>
<dbReference type="AlphaFoldDB" id="M5UIF3"/>
<sequence length="55" mass="6240">MQKFGSKSLRLPRTISRNPQKLTSTRKNCSMVRAKATKQLSDQATKDVRRYSALG</sequence>
<dbReference type="Proteomes" id="UP000011885">
    <property type="component" value="Unassembled WGS sequence"/>
</dbReference>
<organism evidence="2 3">
    <name type="scientific">Rhodopirellula sallentina SM41</name>
    <dbReference type="NCBI Taxonomy" id="1263870"/>
    <lineage>
        <taxon>Bacteria</taxon>
        <taxon>Pseudomonadati</taxon>
        <taxon>Planctomycetota</taxon>
        <taxon>Planctomycetia</taxon>
        <taxon>Pirellulales</taxon>
        <taxon>Pirellulaceae</taxon>
        <taxon>Rhodopirellula</taxon>
    </lineage>
</organism>
<feature type="compositionally biased region" description="Basic and acidic residues" evidence="1">
    <location>
        <begin position="44"/>
        <end position="55"/>
    </location>
</feature>
<evidence type="ECO:0000313" key="3">
    <source>
        <dbReference type="Proteomes" id="UP000011885"/>
    </source>
</evidence>
<evidence type="ECO:0000256" key="1">
    <source>
        <dbReference type="SAM" id="MobiDB-lite"/>
    </source>
</evidence>
<dbReference type="EMBL" id="ANOH01000076">
    <property type="protein sequence ID" value="EMI57631.1"/>
    <property type="molecule type" value="Genomic_DNA"/>
</dbReference>
<evidence type="ECO:0000313" key="2">
    <source>
        <dbReference type="EMBL" id="EMI57631.1"/>
    </source>
</evidence>
<protein>
    <submittedName>
        <fullName evidence="2">Uncharacterized protein</fullName>
    </submittedName>
</protein>
<accession>M5UIF3</accession>
<feature type="compositionally biased region" description="Polar residues" evidence="1">
    <location>
        <begin position="15"/>
        <end position="28"/>
    </location>
</feature>
<proteinExistence type="predicted"/>
<comment type="caution">
    <text evidence="2">The sequence shown here is derived from an EMBL/GenBank/DDBJ whole genome shotgun (WGS) entry which is preliminary data.</text>
</comment>
<keyword evidence="3" id="KW-1185">Reference proteome</keyword>
<gene>
    <name evidence="2" type="ORF">RSSM_00926</name>
</gene>